<accession>A0ABW1USJ9</accession>
<evidence type="ECO:0000313" key="3">
    <source>
        <dbReference type="Proteomes" id="UP001596186"/>
    </source>
</evidence>
<dbReference type="InterPro" id="IPR038475">
    <property type="entry name" value="RecG_C_sf"/>
</dbReference>
<dbReference type="GO" id="GO:0005524">
    <property type="term" value="F:ATP binding"/>
    <property type="evidence" value="ECO:0007669"/>
    <property type="project" value="UniProtKB-KW"/>
</dbReference>
<keyword evidence="2" id="KW-0067">ATP-binding</keyword>
<dbReference type="Pfam" id="PF13749">
    <property type="entry name" value="HATPase_c_4"/>
    <property type="match status" value="1"/>
</dbReference>
<keyword evidence="3" id="KW-1185">Reference proteome</keyword>
<dbReference type="Proteomes" id="UP001596186">
    <property type="component" value="Unassembled WGS sequence"/>
</dbReference>
<dbReference type="InterPro" id="IPR038461">
    <property type="entry name" value="Schlafen_AlbA_2_dom_sf"/>
</dbReference>
<comment type="caution">
    <text evidence="2">The sequence shown here is derived from an EMBL/GenBank/DDBJ whole genome shotgun (WGS) entry which is preliminary data.</text>
</comment>
<dbReference type="Gene3D" id="1.10.10.10">
    <property type="entry name" value="Winged helix-like DNA-binding domain superfamily/Winged helix DNA-binding domain"/>
    <property type="match status" value="1"/>
</dbReference>
<dbReference type="Gene3D" id="3.30.950.30">
    <property type="entry name" value="Schlafen, AAA domain"/>
    <property type="match status" value="1"/>
</dbReference>
<organism evidence="2 3">
    <name type="scientific">Companilactobacillus baiquanensis</name>
    <dbReference type="NCBI Taxonomy" id="2486005"/>
    <lineage>
        <taxon>Bacteria</taxon>
        <taxon>Bacillati</taxon>
        <taxon>Bacillota</taxon>
        <taxon>Bacilli</taxon>
        <taxon>Lactobacillales</taxon>
        <taxon>Lactobacillaceae</taxon>
        <taxon>Companilactobacillus</taxon>
    </lineage>
</organism>
<reference evidence="3" key="1">
    <citation type="journal article" date="2019" name="Int. J. Syst. Evol. Microbiol.">
        <title>The Global Catalogue of Microorganisms (GCM) 10K type strain sequencing project: providing services to taxonomists for standard genome sequencing and annotation.</title>
        <authorList>
            <consortium name="The Broad Institute Genomics Platform"/>
            <consortium name="The Broad Institute Genome Sequencing Center for Infectious Disease"/>
            <person name="Wu L."/>
            <person name="Ma J."/>
        </authorList>
    </citation>
    <scope>NUCLEOTIDE SEQUENCE [LARGE SCALE GENOMIC DNA]</scope>
    <source>
        <strain evidence="3">CCM 8895</strain>
    </source>
</reference>
<proteinExistence type="predicted"/>
<evidence type="ECO:0000313" key="2">
    <source>
        <dbReference type="EMBL" id="MFC6322598.1"/>
    </source>
</evidence>
<dbReference type="EMBL" id="JBHSSN010000004">
    <property type="protein sequence ID" value="MFC6322598.1"/>
    <property type="molecule type" value="Genomic_DNA"/>
</dbReference>
<evidence type="ECO:0000259" key="1">
    <source>
        <dbReference type="Pfam" id="PF04326"/>
    </source>
</evidence>
<dbReference type="Gene3D" id="3.30.565.60">
    <property type="match status" value="1"/>
</dbReference>
<dbReference type="InterPro" id="IPR036388">
    <property type="entry name" value="WH-like_DNA-bd_sf"/>
</dbReference>
<dbReference type="PANTHER" id="PTHR30595">
    <property type="entry name" value="GLPR-RELATED TRANSCRIPTIONAL REPRESSOR"/>
    <property type="match status" value="1"/>
</dbReference>
<name>A0ABW1USJ9_9LACO</name>
<protein>
    <submittedName>
        <fullName evidence="2">ATP-binding protein</fullName>
    </submittedName>
</protein>
<dbReference type="InterPro" id="IPR007421">
    <property type="entry name" value="Schlafen_AlbA_2_dom"/>
</dbReference>
<dbReference type="Pfam" id="PF04326">
    <property type="entry name" value="SLFN_AlbA_2"/>
    <property type="match status" value="1"/>
</dbReference>
<keyword evidence="2" id="KW-0547">Nucleotide-binding</keyword>
<feature type="domain" description="Schlafen AlbA-2" evidence="1">
    <location>
        <begin position="14"/>
        <end position="126"/>
    </location>
</feature>
<dbReference type="PANTHER" id="PTHR30595:SF6">
    <property type="entry name" value="SCHLAFEN ALBA-2 DOMAIN-CONTAINING PROTEIN"/>
    <property type="match status" value="1"/>
</dbReference>
<dbReference type="RefSeq" id="WP_164507728.1">
    <property type="nucleotide sequence ID" value="NZ_JBHSSN010000004.1"/>
</dbReference>
<gene>
    <name evidence="2" type="ORF">ACFP1F_02305</name>
</gene>
<sequence>MVFKFEDDQPFPNENNQIEYKEEFSEKVKREIAAFLNGNKVGYIYFGVNDISRSIVKIFSDEEKHSIEEEISHWLSSSKFYPSPIGLINIHVESKLFYIEILPGKSKPYFLDEKVYIRNNSESVKASPDLVNKMLINQNLNSFDLAESLNQELSFDRLRAIFRRQKIEFKPKSLGFYNESQKFTNTALLMSDQNLFSIKIAVFDGINVNQFKNRKEFIGPLPEQIDSALEFIDLNNRLSSKITGKPQREDTLSYPKVAIREAVVNAVVHRSYFSKSPIQIEIFDDRLTIMSPGSLPGGIQIKAVLDGQTLPRNSQVIKILHRLNYIEDYGTGIRRIIGSYSLEDKQPSFNAQEDFVKVSMPDLNYEGHLVEQKFVNVIPENEVDSEWSVKILEYLNEHSYITRPVVELLLSVKKTQASDYLKNMASDGILKKIGSGPSTRYIRI</sequence>